<accession>A0A2N7X896</accession>
<keyword evidence="2" id="KW-1185">Reference proteome</keyword>
<reference evidence="1 2" key="1">
    <citation type="submission" date="2018-01" db="EMBL/GenBank/DDBJ databases">
        <title>Whole genome analyses suggest that Burkholderia sensu lato contains two further novel genera in the rhizoxinica-symbiotica group Mycetohabitans gen. nov., and Trinickia gen. nov.: implications for the evolution of diazotrophy and nodulation in the Burkholderiaceae.</title>
        <authorList>
            <person name="Estrada-de los Santos P."/>
            <person name="Palmer M."/>
            <person name="Chavez-Ramirez B."/>
            <person name="Beukes C."/>
            <person name="Steenkamp E.T."/>
            <person name="Hirsch A.M."/>
            <person name="Manyaka P."/>
            <person name="Maluk M."/>
            <person name="Lafos M."/>
            <person name="Crook M."/>
            <person name="Gross E."/>
            <person name="Simon M.F."/>
            <person name="Bueno dos Reis Junior F."/>
            <person name="Poole P.S."/>
            <person name="Venter S.N."/>
            <person name="James E.K."/>
        </authorList>
    </citation>
    <scope>NUCLEOTIDE SEQUENCE [LARGE SCALE GENOMIC DNA]</scope>
    <source>
        <strain evidence="1 2">JPY 581</strain>
    </source>
</reference>
<protein>
    <recommendedName>
        <fullName evidence="3">YXWGXW repeat-containing protein</fullName>
    </recommendedName>
</protein>
<dbReference type="OrthoDB" id="121499at2"/>
<name>A0A2N7X896_9BURK</name>
<proteinExistence type="predicted"/>
<evidence type="ECO:0008006" key="3">
    <source>
        <dbReference type="Google" id="ProtNLM"/>
    </source>
</evidence>
<dbReference type="STRING" id="863227.GCA_000373005_02590"/>
<evidence type="ECO:0000313" key="1">
    <source>
        <dbReference type="EMBL" id="PMS37827.1"/>
    </source>
</evidence>
<dbReference type="EMBL" id="PNYC01000003">
    <property type="protein sequence ID" value="PMS37827.1"/>
    <property type="molecule type" value="Genomic_DNA"/>
</dbReference>
<organism evidence="1 2">
    <name type="scientific">Trinickia symbiotica</name>
    <dbReference type="NCBI Taxonomy" id="863227"/>
    <lineage>
        <taxon>Bacteria</taxon>
        <taxon>Pseudomonadati</taxon>
        <taxon>Pseudomonadota</taxon>
        <taxon>Betaproteobacteria</taxon>
        <taxon>Burkholderiales</taxon>
        <taxon>Burkholderiaceae</taxon>
        <taxon>Trinickia</taxon>
    </lineage>
</organism>
<sequence length="90" mass="10104">MLLSASLSACVVAEPEPAVVRTAPPAPRVEVAPPPRTGYVWVAGHWRWEHGAYVWEPGHWQAERIGYHWVPGHWAARGPGWVWVEGHWAP</sequence>
<dbReference type="Pfam" id="PF12779">
    <property type="entry name" value="WXXGXW"/>
    <property type="match status" value="2"/>
</dbReference>
<evidence type="ECO:0000313" key="2">
    <source>
        <dbReference type="Proteomes" id="UP000235777"/>
    </source>
</evidence>
<dbReference type="InterPro" id="IPR024447">
    <property type="entry name" value="YXWGXW_rpt"/>
</dbReference>
<dbReference type="AlphaFoldDB" id="A0A2N7X896"/>
<dbReference type="Proteomes" id="UP000235777">
    <property type="component" value="Unassembled WGS sequence"/>
</dbReference>
<gene>
    <name evidence="1" type="ORF">C0Z20_07455</name>
</gene>
<comment type="caution">
    <text evidence="1">The sequence shown here is derived from an EMBL/GenBank/DDBJ whole genome shotgun (WGS) entry which is preliminary data.</text>
</comment>